<dbReference type="RefSeq" id="WP_377928164.1">
    <property type="nucleotide sequence ID" value="NZ_JBHUEM010000014.1"/>
</dbReference>
<sequence>MNNKVILVSSDQLGKGDSQLGEGVLETFFTLLKQRADKPAAIFLMNSGVFTCTEHSLVSVHLVELEKAGIPVLACKTCVDYYELSDKLVAGEISSMTHFIELASQFEVLTIS</sequence>
<evidence type="ECO:0000313" key="2">
    <source>
        <dbReference type="Proteomes" id="UP001597214"/>
    </source>
</evidence>
<keyword evidence="2" id="KW-1185">Reference proteome</keyword>
<accession>A0ABW4LQK5</accession>
<organism evidence="1 2">
    <name type="scientific">Bacillus salitolerans</name>
    <dbReference type="NCBI Taxonomy" id="1437434"/>
    <lineage>
        <taxon>Bacteria</taxon>
        <taxon>Bacillati</taxon>
        <taxon>Bacillota</taxon>
        <taxon>Bacilli</taxon>
        <taxon>Bacillales</taxon>
        <taxon>Bacillaceae</taxon>
        <taxon>Bacillus</taxon>
    </lineage>
</organism>
<dbReference type="EMBL" id="JBHUEM010000014">
    <property type="protein sequence ID" value="MFD1736973.1"/>
    <property type="molecule type" value="Genomic_DNA"/>
</dbReference>
<dbReference type="InterPro" id="IPR027396">
    <property type="entry name" value="DsrEFH-like"/>
</dbReference>
<reference evidence="2" key="1">
    <citation type="journal article" date="2019" name="Int. J. Syst. Evol. Microbiol.">
        <title>The Global Catalogue of Microorganisms (GCM) 10K type strain sequencing project: providing services to taxonomists for standard genome sequencing and annotation.</title>
        <authorList>
            <consortium name="The Broad Institute Genomics Platform"/>
            <consortium name="The Broad Institute Genome Sequencing Center for Infectious Disease"/>
            <person name="Wu L."/>
            <person name="Ma J."/>
        </authorList>
    </citation>
    <scope>NUCLEOTIDE SEQUENCE [LARGE SCALE GENOMIC DNA]</scope>
    <source>
        <strain evidence="2">CCUG 49339</strain>
    </source>
</reference>
<dbReference type="Proteomes" id="UP001597214">
    <property type="component" value="Unassembled WGS sequence"/>
</dbReference>
<dbReference type="Pfam" id="PF02635">
    <property type="entry name" value="DsrE"/>
    <property type="match status" value="1"/>
</dbReference>
<proteinExistence type="predicted"/>
<comment type="caution">
    <text evidence="1">The sequence shown here is derived from an EMBL/GenBank/DDBJ whole genome shotgun (WGS) entry which is preliminary data.</text>
</comment>
<evidence type="ECO:0000313" key="1">
    <source>
        <dbReference type="EMBL" id="MFD1736973.1"/>
    </source>
</evidence>
<dbReference type="SUPFAM" id="SSF75169">
    <property type="entry name" value="DsrEFH-like"/>
    <property type="match status" value="1"/>
</dbReference>
<name>A0ABW4LQK5_9BACI</name>
<dbReference type="InterPro" id="IPR003787">
    <property type="entry name" value="Sulphur_relay_DsrE/F-like"/>
</dbReference>
<gene>
    <name evidence="1" type="ORF">ACFSCX_10400</name>
</gene>
<protein>
    <submittedName>
        <fullName evidence="1">DsrE family protein</fullName>
    </submittedName>
</protein>